<dbReference type="Proteomes" id="UP000002037">
    <property type="component" value="Unassembled WGS sequence"/>
</dbReference>
<proteinExistence type="predicted"/>
<evidence type="ECO:0000256" key="4">
    <source>
        <dbReference type="PROSITE-ProRule" id="PRU00175"/>
    </source>
</evidence>
<dbReference type="OrthoDB" id="6270329at2759"/>
<evidence type="ECO:0000256" key="1">
    <source>
        <dbReference type="ARBA" id="ARBA00022723"/>
    </source>
</evidence>
<evidence type="ECO:0000256" key="3">
    <source>
        <dbReference type="ARBA" id="ARBA00022833"/>
    </source>
</evidence>
<dbReference type="PANTHER" id="PTHR23041">
    <property type="entry name" value="RING FINGER DOMAIN-CONTAINING"/>
    <property type="match status" value="1"/>
</dbReference>
<evidence type="ECO:0000256" key="5">
    <source>
        <dbReference type="SAM" id="MobiDB-lite"/>
    </source>
</evidence>
<dbReference type="KEGG" id="ctp:CTRG_06176"/>
<dbReference type="VEuPathDB" id="FungiDB:CTRG_06176"/>
<dbReference type="SUPFAM" id="SSF57850">
    <property type="entry name" value="RING/U-box"/>
    <property type="match status" value="1"/>
</dbReference>
<sequence>MSESPVIQLSSDEEEEDEIEEIEFRNATQKLIDNPSQSEENRSAKKLSDIQCPICFDDITDATTTSCGHIFCLECIEQSISSSHARGQVRNAARGKGLCPLCRKEVTFKETIVIRAKKAKKVGMPELPAQ</sequence>
<accession>C5MJD3</accession>
<evidence type="ECO:0000259" key="6">
    <source>
        <dbReference type="PROSITE" id="PS50089"/>
    </source>
</evidence>
<dbReference type="Pfam" id="PF00097">
    <property type="entry name" value="zf-C3HC4"/>
    <property type="match status" value="1"/>
</dbReference>
<dbReference type="AlphaFoldDB" id="C5MJD3"/>
<dbReference type="InterPro" id="IPR013083">
    <property type="entry name" value="Znf_RING/FYVE/PHD"/>
</dbReference>
<dbReference type="PROSITE" id="PS00518">
    <property type="entry name" value="ZF_RING_1"/>
    <property type="match status" value="1"/>
</dbReference>
<dbReference type="PROSITE" id="PS50089">
    <property type="entry name" value="ZF_RING_2"/>
    <property type="match status" value="1"/>
</dbReference>
<keyword evidence="3" id="KW-0862">Zinc</keyword>
<feature type="domain" description="RING-type" evidence="6">
    <location>
        <begin position="52"/>
        <end position="103"/>
    </location>
</feature>
<evidence type="ECO:0000313" key="8">
    <source>
        <dbReference type="Proteomes" id="UP000002037"/>
    </source>
</evidence>
<feature type="region of interest" description="Disordered" evidence="5">
    <location>
        <begin position="25"/>
        <end position="46"/>
    </location>
</feature>
<dbReference type="SMART" id="SM00184">
    <property type="entry name" value="RING"/>
    <property type="match status" value="1"/>
</dbReference>
<dbReference type="PANTHER" id="PTHR23041:SF78">
    <property type="entry name" value="E3 UBIQUITIN-PROTEIN LIGASE RNF4"/>
    <property type="match status" value="1"/>
</dbReference>
<dbReference type="InterPro" id="IPR018957">
    <property type="entry name" value="Znf_C3HC4_RING-type"/>
</dbReference>
<feature type="region of interest" description="Disordered" evidence="5">
    <location>
        <begin position="1"/>
        <end position="20"/>
    </location>
</feature>
<dbReference type="Gene3D" id="3.30.40.10">
    <property type="entry name" value="Zinc/RING finger domain, C3HC4 (zinc finger)"/>
    <property type="match status" value="1"/>
</dbReference>
<evidence type="ECO:0000256" key="2">
    <source>
        <dbReference type="ARBA" id="ARBA00022771"/>
    </source>
</evidence>
<dbReference type="GO" id="GO:0045944">
    <property type="term" value="P:positive regulation of transcription by RNA polymerase II"/>
    <property type="evidence" value="ECO:0007669"/>
    <property type="project" value="TreeGrafter"/>
</dbReference>
<dbReference type="InterPro" id="IPR047134">
    <property type="entry name" value="RNF4"/>
</dbReference>
<dbReference type="STRING" id="294747.C5MJD3"/>
<keyword evidence="8" id="KW-1185">Reference proteome</keyword>
<feature type="compositionally biased region" description="Polar residues" evidence="5">
    <location>
        <begin position="1"/>
        <end position="10"/>
    </location>
</feature>
<dbReference type="RefSeq" id="XP_002546698.1">
    <property type="nucleotide sequence ID" value="XM_002546652.1"/>
</dbReference>
<dbReference type="GO" id="GO:0008270">
    <property type="term" value="F:zinc ion binding"/>
    <property type="evidence" value="ECO:0007669"/>
    <property type="project" value="UniProtKB-KW"/>
</dbReference>
<dbReference type="InterPro" id="IPR017907">
    <property type="entry name" value="Znf_RING_CS"/>
</dbReference>
<keyword evidence="1" id="KW-0479">Metal-binding</keyword>
<feature type="compositionally biased region" description="Acidic residues" evidence="5">
    <location>
        <begin position="11"/>
        <end position="20"/>
    </location>
</feature>
<gene>
    <name evidence="7" type="ORF">CTRG_06176</name>
</gene>
<protein>
    <recommendedName>
        <fullName evidence="6">RING-type domain-containing protein</fullName>
    </recommendedName>
</protein>
<name>C5MJD3_CANTT</name>
<evidence type="ECO:0000313" key="7">
    <source>
        <dbReference type="EMBL" id="EER30136.1"/>
    </source>
</evidence>
<dbReference type="InterPro" id="IPR001841">
    <property type="entry name" value="Znf_RING"/>
</dbReference>
<organism evidence="7 8">
    <name type="scientific">Candida tropicalis (strain ATCC MYA-3404 / T1)</name>
    <name type="common">Yeast</name>
    <dbReference type="NCBI Taxonomy" id="294747"/>
    <lineage>
        <taxon>Eukaryota</taxon>
        <taxon>Fungi</taxon>
        <taxon>Dikarya</taxon>
        <taxon>Ascomycota</taxon>
        <taxon>Saccharomycotina</taxon>
        <taxon>Pichiomycetes</taxon>
        <taxon>Debaryomycetaceae</taxon>
        <taxon>Candida/Lodderomyces clade</taxon>
        <taxon>Candida</taxon>
    </lineage>
</organism>
<dbReference type="eggNOG" id="ENOG502SC5Q">
    <property type="taxonomic scope" value="Eukaryota"/>
</dbReference>
<keyword evidence="2 4" id="KW-0863">Zinc-finger</keyword>
<reference evidence="7 8" key="1">
    <citation type="journal article" date="2009" name="Nature">
        <title>Evolution of pathogenicity and sexual reproduction in eight Candida genomes.</title>
        <authorList>
            <person name="Butler G."/>
            <person name="Rasmussen M.D."/>
            <person name="Lin M.F."/>
            <person name="Santos M.A."/>
            <person name="Sakthikumar S."/>
            <person name="Munro C.A."/>
            <person name="Rheinbay E."/>
            <person name="Grabherr M."/>
            <person name="Forche A."/>
            <person name="Reedy J.L."/>
            <person name="Agrafioti I."/>
            <person name="Arnaud M.B."/>
            <person name="Bates S."/>
            <person name="Brown A.J."/>
            <person name="Brunke S."/>
            <person name="Costanzo M.C."/>
            <person name="Fitzpatrick D.A."/>
            <person name="de Groot P.W."/>
            <person name="Harris D."/>
            <person name="Hoyer L.L."/>
            <person name="Hube B."/>
            <person name="Klis F.M."/>
            <person name="Kodira C."/>
            <person name="Lennard N."/>
            <person name="Logue M.E."/>
            <person name="Martin R."/>
            <person name="Neiman A.M."/>
            <person name="Nikolaou E."/>
            <person name="Quail M.A."/>
            <person name="Quinn J."/>
            <person name="Santos M.C."/>
            <person name="Schmitzberger F.F."/>
            <person name="Sherlock G."/>
            <person name="Shah P."/>
            <person name="Silverstein K.A."/>
            <person name="Skrzypek M.S."/>
            <person name="Soll D."/>
            <person name="Staggs R."/>
            <person name="Stansfield I."/>
            <person name="Stumpf M.P."/>
            <person name="Sudbery P.E."/>
            <person name="Srikantha T."/>
            <person name="Zeng Q."/>
            <person name="Berman J."/>
            <person name="Berriman M."/>
            <person name="Heitman J."/>
            <person name="Gow N.A."/>
            <person name="Lorenz M.C."/>
            <person name="Birren B.W."/>
            <person name="Kellis M."/>
            <person name="Cuomo C.A."/>
        </authorList>
    </citation>
    <scope>NUCLEOTIDE SEQUENCE [LARGE SCALE GENOMIC DNA]</scope>
    <source>
        <strain evidence="8">ATCC MYA-3404 / T1</strain>
    </source>
</reference>
<dbReference type="EMBL" id="GG692406">
    <property type="protein sequence ID" value="EER30136.1"/>
    <property type="molecule type" value="Genomic_DNA"/>
</dbReference>
<feature type="compositionally biased region" description="Polar residues" evidence="5">
    <location>
        <begin position="26"/>
        <end position="38"/>
    </location>
</feature>
<dbReference type="GeneID" id="8300037"/>